<dbReference type="GO" id="GO:0000981">
    <property type="term" value="F:DNA-binding transcription factor activity, RNA polymerase II-specific"/>
    <property type="evidence" value="ECO:0007669"/>
    <property type="project" value="InterPro"/>
</dbReference>
<evidence type="ECO:0000259" key="5">
    <source>
        <dbReference type="SMART" id="SM00906"/>
    </source>
</evidence>
<dbReference type="InterPro" id="IPR036864">
    <property type="entry name" value="Zn2-C6_fun-type_DNA-bd_sf"/>
</dbReference>
<name>A0A1B9GMU1_9TREE</name>
<evidence type="ECO:0000256" key="4">
    <source>
        <dbReference type="SAM" id="MobiDB-lite"/>
    </source>
</evidence>
<sequence>MATASHPSPYQQRPSPLVRTSSQTPRTPSAFSHTTPSPQVPNFPTTTTSTSTPSSTTPMKRPLPPDAHVHGHGHGHAHGHAQGSYPPPQPPERKFSTDSSHHHDQSGNGQKKKRISLSCAQCAKRKQKCNREFPCQHCECRPSVVVPYNPQANNNNHSGPDPQTLSRLDSIEAVLSVVVRHTGGITQYDAVRDWITSPPFQKHLASAPSTPSSPHHFLSQTALPGPSGSRATTDAPESSNRAEADRGGSADEDGLAKVGKGWLGELEGGLPETMDINDKVKMKLDIHGTPAENLQRLITDCGVSPHKVAELVQELPPKHFADRIVDWFFAKLNFVRYPIDERSFRASYEDLYNKSTSVDPSNVRALPLVFIVLALAVRQAPDEWAGDEETRKLSSLRMYWSSRRSILIATAVQSESIELVITRLLSAIYLVLIHDRRLTECWSQLGASLRTAQAIGLHRDGTKLGLDPFQTEYRRRLWSYLYHADKLYSLVLGRPPSISDSYTDTQPPSNIDLCEYNPALGLPPPRPYTEPTPALFLILRKKLAGIMGKIVHHFQKLNEPAQYSDVENLQHEIEAFVDQLPPHFRMHDPDKTLDSIHLWLPVHRLMLLTEVLVTTIILHRPWLLRKLSSNRYSASRTACFEAAKLDFQIRQDFQREVSDYRLFAITGQFKMFNSAMIAGISAIIDPRGPDADQMRRILTTFLEENPWHEVAGKDATTRKEVQIIQTLSRRAAQIFEDSFGPGELGTHDKDSVGLLLALRQSNDSSTQSNAYPRGVPPQDDAPTPGPMTMSTSGSRSMQPPRTWGHLGGGGGVGGVGINGTVQFAPVHHGGITQSPASTGSHEDDHSQKLLDHWFTANTSMAVGSMGGQIPAAMDALNGGIGYVPLPSMSTPTNTPGPVSGGPGGLNSNNNNNNNMSLGSGPGLAPTPTPGPMGNYGQGFMDDTGSSGGFSMPPGEFGYPNQFSLMGGVEGAVMAGSAVGAGGAGGGLGGGGLNSIGGMSLEPGTESSDEYWNTLIDGILGTTSGGPPQGGA</sequence>
<evidence type="ECO:0000256" key="1">
    <source>
        <dbReference type="ARBA" id="ARBA00004123"/>
    </source>
</evidence>
<feature type="compositionally biased region" description="Basic and acidic residues" evidence="4">
    <location>
        <begin position="91"/>
        <end position="105"/>
    </location>
</feature>
<reference evidence="7" key="2">
    <citation type="submission" date="2013-12" db="EMBL/GenBank/DDBJ databases">
        <title>Evolution of pathogenesis and genome organization in the Tremellales.</title>
        <authorList>
            <person name="Cuomo C."/>
            <person name="Litvintseva A."/>
            <person name="Heitman J."/>
            <person name="Chen Y."/>
            <person name="Sun S."/>
            <person name="Springer D."/>
            <person name="Dromer F."/>
            <person name="Young S."/>
            <person name="Zeng Q."/>
            <person name="Chapman S."/>
            <person name="Gujja S."/>
            <person name="Saif S."/>
            <person name="Birren B."/>
        </authorList>
    </citation>
    <scope>NUCLEOTIDE SEQUENCE [LARGE SCALE GENOMIC DNA]</scope>
    <source>
        <strain evidence="7">BCC8398</strain>
    </source>
</reference>
<comment type="subcellular location">
    <subcellularLocation>
        <location evidence="1">Nucleus</location>
    </subcellularLocation>
</comment>
<dbReference type="CDD" id="cd00067">
    <property type="entry name" value="GAL4"/>
    <property type="match status" value="1"/>
</dbReference>
<feature type="compositionally biased region" description="Low complexity" evidence="4">
    <location>
        <begin position="905"/>
        <end position="923"/>
    </location>
</feature>
<dbReference type="OrthoDB" id="4934715at2759"/>
<keyword evidence="7" id="KW-1185">Reference proteome</keyword>
<feature type="compositionally biased region" description="Basic and acidic residues" evidence="4">
    <location>
        <begin position="240"/>
        <end position="249"/>
    </location>
</feature>
<feature type="region of interest" description="Disordered" evidence="4">
    <location>
        <begin position="890"/>
        <end position="929"/>
    </location>
</feature>
<evidence type="ECO:0000313" key="7">
    <source>
        <dbReference type="Proteomes" id="UP000092666"/>
    </source>
</evidence>
<gene>
    <name evidence="6" type="ORF">I316_06014</name>
</gene>
<feature type="compositionally biased region" description="Basic residues" evidence="4">
    <location>
        <begin position="70"/>
        <end position="79"/>
    </location>
</feature>
<evidence type="ECO:0000256" key="2">
    <source>
        <dbReference type="ARBA" id="ARBA00022723"/>
    </source>
</evidence>
<reference evidence="6 7" key="1">
    <citation type="submission" date="2013-07" db="EMBL/GenBank/DDBJ databases">
        <title>The Genome Sequence of Cryptococcus heveanensis BCC8398.</title>
        <authorList>
            <consortium name="The Broad Institute Genome Sequencing Platform"/>
            <person name="Cuomo C."/>
            <person name="Litvintseva A."/>
            <person name="Chen Y."/>
            <person name="Heitman J."/>
            <person name="Sun S."/>
            <person name="Springer D."/>
            <person name="Dromer F."/>
            <person name="Young S.K."/>
            <person name="Zeng Q."/>
            <person name="Gargeya S."/>
            <person name="Fitzgerald M."/>
            <person name="Abouelleil A."/>
            <person name="Alvarado L."/>
            <person name="Berlin A.M."/>
            <person name="Chapman S.B."/>
            <person name="Dewar J."/>
            <person name="Goldberg J."/>
            <person name="Griggs A."/>
            <person name="Gujja S."/>
            <person name="Hansen M."/>
            <person name="Howarth C."/>
            <person name="Imamovic A."/>
            <person name="Larimer J."/>
            <person name="McCowan C."/>
            <person name="Murphy C."/>
            <person name="Pearson M."/>
            <person name="Priest M."/>
            <person name="Roberts A."/>
            <person name="Saif S."/>
            <person name="Shea T."/>
            <person name="Sykes S."/>
            <person name="Wortman J."/>
            <person name="Nusbaum C."/>
            <person name="Birren B."/>
        </authorList>
    </citation>
    <scope>NUCLEOTIDE SEQUENCE [LARGE SCALE GENOMIC DNA]</scope>
    <source>
        <strain evidence="6 7">BCC8398</strain>
    </source>
</reference>
<proteinExistence type="predicted"/>
<feature type="compositionally biased region" description="Low complexity" evidence="4">
    <location>
        <begin position="205"/>
        <end position="214"/>
    </location>
</feature>
<dbReference type="GO" id="GO:0003677">
    <property type="term" value="F:DNA binding"/>
    <property type="evidence" value="ECO:0007669"/>
    <property type="project" value="InterPro"/>
</dbReference>
<dbReference type="GO" id="GO:0006351">
    <property type="term" value="P:DNA-templated transcription"/>
    <property type="evidence" value="ECO:0007669"/>
    <property type="project" value="InterPro"/>
</dbReference>
<dbReference type="InterPro" id="IPR007219">
    <property type="entry name" value="XnlR_reg_dom"/>
</dbReference>
<dbReference type="GO" id="GO:0008270">
    <property type="term" value="F:zinc ion binding"/>
    <property type="evidence" value="ECO:0007669"/>
    <property type="project" value="InterPro"/>
</dbReference>
<dbReference type="EMBL" id="KI669509">
    <property type="protein sequence ID" value="OCF32346.1"/>
    <property type="molecule type" value="Genomic_DNA"/>
</dbReference>
<dbReference type="Pfam" id="PF04082">
    <property type="entry name" value="Fungal_trans"/>
    <property type="match status" value="1"/>
</dbReference>
<dbReference type="SMART" id="SM00906">
    <property type="entry name" value="Fungal_trans"/>
    <property type="match status" value="1"/>
</dbReference>
<dbReference type="SUPFAM" id="SSF57701">
    <property type="entry name" value="Zn2/Cys6 DNA-binding domain"/>
    <property type="match status" value="1"/>
</dbReference>
<feature type="region of interest" description="Disordered" evidence="4">
    <location>
        <begin position="202"/>
        <end position="255"/>
    </location>
</feature>
<dbReference type="CDD" id="cd12148">
    <property type="entry name" value="fungal_TF_MHR"/>
    <property type="match status" value="1"/>
</dbReference>
<feature type="compositionally biased region" description="Polar residues" evidence="4">
    <location>
        <begin position="788"/>
        <end position="798"/>
    </location>
</feature>
<dbReference type="PANTHER" id="PTHR31001:SF87">
    <property type="entry name" value="COL-21"/>
    <property type="match status" value="1"/>
</dbReference>
<evidence type="ECO:0000256" key="3">
    <source>
        <dbReference type="ARBA" id="ARBA00023242"/>
    </source>
</evidence>
<dbReference type="InterPro" id="IPR050613">
    <property type="entry name" value="Sec_Metabolite_Reg"/>
</dbReference>
<feature type="region of interest" description="Disordered" evidence="4">
    <location>
        <begin position="1"/>
        <end position="115"/>
    </location>
</feature>
<dbReference type="InterPro" id="IPR001138">
    <property type="entry name" value="Zn2Cys6_DnaBD"/>
</dbReference>
<feature type="compositionally biased region" description="Polar residues" evidence="4">
    <location>
        <begin position="229"/>
        <end position="239"/>
    </location>
</feature>
<dbReference type="Proteomes" id="UP000092666">
    <property type="component" value="Unassembled WGS sequence"/>
</dbReference>
<keyword evidence="2" id="KW-0479">Metal-binding</keyword>
<feature type="region of interest" description="Disordered" evidence="4">
    <location>
        <begin position="763"/>
        <end position="798"/>
    </location>
</feature>
<accession>A0A1B9GMU1</accession>
<dbReference type="PANTHER" id="PTHR31001">
    <property type="entry name" value="UNCHARACTERIZED TRANSCRIPTIONAL REGULATORY PROTEIN"/>
    <property type="match status" value="1"/>
</dbReference>
<feature type="compositionally biased region" description="Polar residues" evidence="4">
    <location>
        <begin position="1"/>
        <end position="43"/>
    </location>
</feature>
<feature type="domain" description="Xylanolytic transcriptional activator regulatory" evidence="5">
    <location>
        <begin position="441"/>
        <end position="514"/>
    </location>
</feature>
<dbReference type="STRING" id="1296120.A0A1B9GMU1"/>
<feature type="compositionally biased region" description="Low complexity" evidence="4">
    <location>
        <begin position="44"/>
        <end position="58"/>
    </location>
</feature>
<organism evidence="6 7">
    <name type="scientific">Kwoniella heveanensis BCC8398</name>
    <dbReference type="NCBI Taxonomy" id="1296120"/>
    <lineage>
        <taxon>Eukaryota</taxon>
        <taxon>Fungi</taxon>
        <taxon>Dikarya</taxon>
        <taxon>Basidiomycota</taxon>
        <taxon>Agaricomycotina</taxon>
        <taxon>Tremellomycetes</taxon>
        <taxon>Tremellales</taxon>
        <taxon>Cryptococcaceae</taxon>
        <taxon>Kwoniella</taxon>
    </lineage>
</organism>
<evidence type="ECO:0000313" key="6">
    <source>
        <dbReference type="EMBL" id="OCF32346.1"/>
    </source>
</evidence>
<keyword evidence="3" id="KW-0539">Nucleus</keyword>
<dbReference type="GO" id="GO:0005634">
    <property type="term" value="C:nucleus"/>
    <property type="evidence" value="ECO:0007669"/>
    <property type="project" value="UniProtKB-SubCell"/>
</dbReference>
<dbReference type="AlphaFoldDB" id="A0A1B9GMU1"/>
<protein>
    <recommendedName>
        <fullName evidence="5">Xylanolytic transcriptional activator regulatory domain-containing protein</fullName>
    </recommendedName>
</protein>